<evidence type="ECO:0000256" key="7">
    <source>
        <dbReference type="RuleBase" id="RU361165"/>
    </source>
</evidence>
<dbReference type="GO" id="GO:0004707">
    <property type="term" value="F:MAP kinase activity"/>
    <property type="evidence" value="ECO:0007669"/>
    <property type="project" value="UniProtKB-EC"/>
</dbReference>
<protein>
    <recommendedName>
        <fullName evidence="7">Mitogen-activated protein kinase</fullName>
        <ecNumber evidence="7">2.7.11.24</ecNumber>
    </recommendedName>
</protein>
<dbReference type="InterPro" id="IPR050117">
    <property type="entry name" value="MAPK"/>
</dbReference>
<proteinExistence type="inferred from homology"/>
<dbReference type="SMART" id="SM00220">
    <property type="entry name" value="S_TKc"/>
    <property type="match status" value="1"/>
</dbReference>
<dbReference type="Pfam" id="PF00069">
    <property type="entry name" value="Pkinase"/>
    <property type="match status" value="1"/>
</dbReference>
<keyword evidence="2 7" id="KW-0808">Transferase</keyword>
<evidence type="ECO:0000256" key="4">
    <source>
        <dbReference type="ARBA" id="ARBA00022777"/>
    </source>
</evidence>
<comment type="cofactor">
    <cofactor evidence="7">
        <name>Mg(2+)</name>
        <dbReference type="ChEBI" id="CHEBI:18420"/>
    </cofactor>
</comment>
<feature type="domain" description="Protein kinase" evidence="9">
    <location>
        <begin position="13"/>
        <end position="306"/>
    </location>
</feature>
<dbReference type="InterPro" id="IPR008271">
    <property type="entry name" value="Ser/Thr_kinase_AS"/>
</dbReference>
<keyword evidence="11" id="KW-1185">Reference proteome</keyword>
<evidence type="ECO:0000313" key="11">
    <source>
        <dbReference type="Proteomes" id="UP001281761"/>
    </source>
</evidence>
<dbReference type="InterPro" id="IPR017441">
    <property type="entry name" value="Protein_kinase_ATP_BS"/>
</dbReference>
<dbReference type="PROSITE" id="PS00107">
    <property type="entry name" value="PROTEIN_KINASE_ATP"/>
    <property type="match status" value="1"/>
</dbReference>
<dbReference type="InterPro" id="IPR011009">
    <property type="entry name" value="Kinase-like_dom_sf"/>
</dbReference>
<evidence type="ECO:0000256" key="1">
    <source>
        <dbReference type="ARBA" id="ARBA00022527"/>
    </source>
</evidence>
<feature type="compositionally biased region" description="Polar residues" evidence="8">
    <location>
        <begin position="442"/>
        <end position="468"/>
    </location>
</feature>
<evidence type="ECO:0000256" key="8">
    <source>
        <dbReference type="SAM" id="MobiDB-lite"/>
    </source>
</evidence>
<evidence type="ECO:0000256" key="2">
    <source>
        <dbReference type="ARBA" id="ARBA00022679"/>
    </source>
</evidence>
<keyword evidence="5 6" id="KW-0067">ATP-binding</keyword>
<dbReference type="PROSITE" id="PS01351">
    <property type="entry name" value="MAPK"/>
    <property type="match status" value="1"/>
</dbReference>
<evidence type="ECO:0000259" key="9">
    <source>
        <dbReference type="PROSITE" id="PS50011"/>
    </source>
</evidence>
<dbReference type="InterPro" id="IPR003527">
    <property type="entry name" value="MAP_kinase_CS"/>
</dbReference>
<dbReference type="EMBL" id="JARBJD010000110">
    <property type="protein sequence ID" value="KAK2952005.1"/>
    <property type="molecule type" value="Genomic_DNA"/>
</dbReference>
<keyword evidence="1 7" id="KW-0723">Serine/threonine-protein kinase</keyword>
<dbReference type="EC" id="2.7.11.24" evidence="7"/>
<reference evidence="10 11" key="1">
    <citation type="journal article" date="2022" name="bioRxiv">
        <title>Genomics of Preaxostyla Flagellates Illuminates Evolutionary Transitions and the Path Towards Mitochondrial Loss.</title>
        <authorList>
            <person name="Novak L.V.F."/>
            <person name="Treitli S.C."/>
            <person name="Pyrih J."/>
            <person name="Halakuc P."/>
            <person name="Pipaliya S.V."/>
            <person name="Vacek V."/>
            <person name="Brzon O."/>
            <person name="Soukal P."/>
            <person name="Eme L."/>
            <person name="Dacks J.B."/>
            <person name="Karnkowska A."/>
            <person name="Elias M."/>
            <person name="Hampl V."/>
        </authorList>
    </citation>
    <scope>NUCLEOTIDE SEQUENCE [LARGE SCALE GENOMIC DNA]</scope>
    <source>
        <strain evidence="10">NAU3</strain>
        <tissue evidence="10">Gut</tissue>
    </source>
</reference>
<evidence type="ECO:0000313" key="10">
    <source>
        <dbReference type="EMBL" id="KAK2952005.1"/>
    </source>
</evidence>
<dbReference type="InterPro" id="IPR000719">
    <property type="entry name" value="Prot_kinase_dom"/>
</dbReference>
<keyword evidence="3 6" id="KW-0547">Nucleotide-binding</keyword>
<feature type="compositionally biased region" description="Low complexity" evidence="8">
    <location>
        <begin position="374"/>
        <end position="396"/>
    </location>
</feature>
<dbReference type="CDD" id="cd07852">
    <property type="entry name" value="STKc_MAPK15-like"/>
    <property type="match status" value="1"/>
</dbReference>
<dbReference type="PROSITE" id="PS00108">
    <property type="entry name" value="PROTEIN_KINASE_ST"/>
    <property type="match status" value="1"/>
</dbReference>
<dbReference type="PROSITE" id="PS50011">
    <property type="entry name" value="PROTEIN_KINASE_DOM"/>
    <property type="match status" value="1"/>
</dbReference>
<dbReference type="Proteomes" id="UP001281761">
    <property type="component" value="Unassembled WGS sequence"/>
</dbReference>
<feature type="compositionally biased region" description="Basic and acidic residues" evidence="8">
    <location>
        <begin position="397"/>
        <end position="419"/>
    </location>
</feature>
<keyword evidence="7" id="KW-0460">Magnesium</keyword>
<dbReference type="Gene3D" id="1.10.510.10">
    <property type="entry name" value="Transferase(Phosphotransferase) domain 1"/>
    <property type="match status" value="1"/>
</dbReference>
<dbReference type="SUPFAM" id="SSF56112">
    <property type="entry name" value="Protein kinase-like (PK-like)"/>
    <property type="match status" value="1"/>
</dbReference>
<comment type="catalytic activity">
    <reaction evidence="7">
        <text>L-threonyl-[protein] + ATP = O-phospho-L-threonyl-[protein] + ADP + H(+)</text>
        <dbReference type="Rhea" id="RHEA:46608"/>
        <dbReference type="Rhea" id="RHEA-COMP:11060"/>
        <dbReference type="Rhea" id="RHEA-COMP:11605"/>
        <dbReference type="ChEBI" id="CHEBI:15378"/>
        <dbReference type="ChEBI" id="CHEBI:30013"/>
        <dbReference type="ChEBI" id="CHEBI:30616"/>
        <dbReference type="ChEBI" id="CHEBI:61977"/>
        <dbReference type="ChEBI" id="CHEBI:456216"/>
        <dbReference type="EC" id="2.7.11.24"/>
    </reaction>
</comment>
<comment type="similarity">
    <text evidence="7">Belongs to the protein kinase superfamily. Ser/Thr protein kinase family. MAP kinase subfamily.</text>
</comment>
<organism evidence="10 11">
    <name type="scientific">Blattamonas nauphoetae</name>
    <dbReference type="NCBI Taxonomy" id="2049346"/>
    <lineage>
        <taxon>Eukaryota</taxon>
        <taxon>Metamonada</taxon>
        <taxon>Preaxostyla</taxon>
        <taxon>Oxymonadida</taxon>
        <taxon>Blattamonas</taxon>
    </lineage>
</organism>
<evidence type="ECO:0000256" key="3">
    <source>
        <dbReference type="ARBA" id="ARBA00022741"/>
    </source>
</evidence>
<gene>
    <name evidence="10" type="ORF">BLNAU_13105</name>
</gene>
<evidence type="ECO:0000256" key="6">
    <source>
        <dbReference type="PROSITE-ProRule" id="PRU10141"/>
    </source>
</evidence>
<feature type="compositionally biased region" description="Polar residues" evidence="8">
    <location>
        <begin position="425"/>
        <end position="434"/>
    </location>
</feature>
<accession>A0ABQ9XLD3</accession>
<dbReference type="PANTHER" id="PTHR24055">
    <property type="entry name" value="MITOGEN-ACTIVATED PROTEIN KINASE"/>
    <property type="match status" value="1"/>
</dbReference>
<dbReference type="Gene3D" id="3.30.200.20">
    <property type="entry name" value="Phosphorylase Kinase, domain 1"/>
    <property type="match status" value="1"/>
</dbReference>
<name>A0ABQ9XLD3_9EUKA</name>
<comment type="activity regulation">
    <text evidence="7">Activated by threonine and tyrosine phosphorylation.</text>
</comment>
<keyword evidence="4 7" id="KW-0418">Kinase</keyword>
<feature type="binding site" evidence="6">
    <location>
        <position position="42"/>
    </location>
    <ligand>
        <name>ATP</name>
        <dbReference type="ChEBI" id="CHEBI:30616"/>
    </ligand>
</feature>
<feature type="region of interest" description="Disordered" evidence="8">
    <location>
        <begin position="350"/>
        <end position="511"/>
    </location>
</feature>
<sequence length="511" mass="57249">MTEDIDAHILRKYDIIKKIGKGAYGIVWKVMDRRTHAVYALKKSFDAFQNPTDAQRTYREVMFLTELGRHENIVHLANVIKADNIKDIYLVFELLDTDLHVVIRSNILEPIHKQFVMYQCFKALKYMHSAGMLHRDLKPSNILLNSECIARVCDFGLARLINQKEGKGAQNALLTDYVATRWYRAPEILLGSHHYTPAVDMWSMGCILAEMLGGRPIFPGSGTSNQLARILEVTGVPDDDDIDSLKSQYAKAMVDSVRSSIGSRHKALNELFPNAPADALDLLVHLLQFNPNKRLTAVQALAHPYLSQFHSEEEEPECDHEIKLELDDDTKLSINDYRNALYRFIRQRHEQTRQARPHRSLPSVPGNTSQSTDQTRTASRQSSNRTSQSRVSTTSTSKDDKSSKEERRAGRDTRAESRIGAHRASSPSASQSRIGSGIPSPHSHSTVGSRQGVRPNSPSHSTTSSQAKSRLESMGSSGSGPRRKPQFTPTTSNPPARRPNSPLRASQHTNQ</sequence>
<evidence type="ECO:0000256" key="5">
    <source>
        <dbReference type="ARBA" id="ARBA00022840"/>
    </source>
</evidence>
<comment type="caution">
    <text evidence="10">The sequence shown here is derived from an EMBL/GenBank/DDBJ whole genome shotgun (WGS) entry which is preliminary data.</text>
</comment>